<dbReference type="PROSITE" id="PS50075">
    <property type="entry name" value="CARRIER"/>
    <property type="match status" value="1"/>
</dbReference>
<dbReference type="Proteomes" id="UP000243515">
    <property type="component" value="Unassembled WGS sequence"/>
</dbReference>
<dbReference type="SMART" id="SM00825">
    <property type="entry name" value="PKS_KS"/>
    <property type="match status" value="1"/>
</dbReference>
<dbReference type="InterPro" id="IPR016035">
    <property type="entry name" value="Acyl_Trfase/lysoPLipase"/>
</dbReference>
<dbReference type="SUPFAM" id="SSF53335">
    <property type="entry name" value="S-adenosyl-L-methionine-dependent methyltransferases"/>
    <property type="match status" value="1"/>
</dbReference>
<dbReference type="GO" id="GO:0008168">
    <property type="term" value="F:methyltransferase activity"/>
    <property type="evidence" value="ECO:0007669"/>
    <property type="project" value="UniProtKB-KW"/>
</dbReference>
<dbReference type="GO" id="GO:0031177">
    <property type="term" value="F:phosphopantetheine binding"/>
    <property type="evidence" value="ECO:0007669"/>
    <property type="project" value="InterPro"/>
</dbReference>
<feature type="active site" description="Proton acceptor; for dehydratase activity" evidence="6">
    <location>
        <position position="972"/>
    </location>
</feature>
<dbReference type="SUPFAM" id="SSF51735">
    <property type="entry name" value="NAD(P)-binding Rossmann-fold domains"/>
    <property type="match status" value="1"/>
</dbReference>
<evidence type="ECO:0000256" key="4">
    <source>
        <dbReference type="ARBA" id="ARBA00022679"/>
    </source>
</evidence>
<dbReference type="SUPFAM" id="SSF53901">
    <property type="entry name" value="Thiolase-like"/>
    <property type="match status" value="1"/>
</dbReference>
<evidence type="ECO:0000256" key="1">
    <source>
        <dbReference type="ARBA" id="ARBA00022450"/>
    </source>
</evidence>
<dbReference type="SUPFAM" id="SSF52151">
    <property type="entry name" value="FabD/lysophospholipase-like"/>
    <property type="match status" value="1"/>
</dbReference>
<dbReference type="InterPro" id="IPR016036">
    <property type="entry name" value="Malonyl_transacylase_ACP-bd"/>
</dbReference>
<feature type="active site" description="Proton donor; for dehydratase activity" evidence="6">
    <location>
        <position position="1144"/>
    </location>
</feature>
<dbReference type="Gene3D" id="3.40.47.10">
    <property type="match status" value="1"/>
</dbReference>
<sequence>MAVSEPIAIVGSGCRFPGGASSPSQLWSLLKNPRDVASRVPSDRFNIDAFYHPDSGHHGTTNVQESYFLSEDPRCFDAPFFNISAREAESIDPQQRVLLETVYEAIERAGLRPRDLQGSSTGVFCGVMCDDYAQILARDTDHLPQYTSTGIARNNVSNRVSYFFDWHGPSMTIDTACSSSLVAVHLAVQALREGGCNMAVASGTNLIMSPIFYMSASRLNMLSPTGRSRMWDADADGYARGEGVASVVLKRLSNAVADGDPIECIIRETNINQDGRSMGITMPSSAAQTQLIRSTYAKAGLQLDLVADRCQYFEAHGTGTQAGDPQEAEAIAKAFFSGNERRSEDSEPKMLVGSIKTVIGHTEGAAGLAGLLKASLCIQHEVIVPNLHFNNLSPKVKPFYSQLQIPTSVQPWPQLPPDVPRRASVNSFGFGGTNAHVILESYGNTMRPNPTMPALVPLPFVFSAASERTLGAVLQSYSRYIKSHPSVDPIGLAESLFFRRDDFPHKLILYASSVEALNAEIDTELERRKDKNPSTILHRLGVGQKRILGVFTGQGAQWPRMGHDLISISPEVKVWVEELQASLDELPAQYRPRYSLMEEFSASKERSRLHQAAISQPICTALQVIQVNLLRTLGITFSAIVGHSSGEIAAAYAAGFLTATDAIRIAHLRGMFAKLAGANSQPGAMLAAGLSMDEAKVLCAQEQFRERVVVAAFNSPESVTLSGDADAVKEVETILKAQGKFARLLNVDTAYHSHHMSPCSGAYIRALKEVKIQPGYEPFTTWYSSVYPGEKMNSSHMAALKDVYWNDNMLNTVLFCQSLTAATTNASFDIVVEVGPHPALKGPVTQTISEISGANSEIPYVGLLKRGSGGAETFATAIGSFWTYLGSDSSDLGYYIRLFDSFRNSQFLKNMPTYPFDHTQSYWAESRLSKALAHRLHRPHQLLGTLSVEVADGEWRWRNCIRREEIEWLDSHQIESQTVFPATGYVAMALEAASIIASTKAIRAIQICDFHISQAISLEENSPGIETLFKLENIPSQGPNLSAAFSCHASFRGTLRRCAYGNIDITFGDQDINLLPPRGPLPRGINAIDSDEFYSYLGELGYGYTGLFRGIISMGRKKDTASGLMMNASRLDSASSLFHPATMDTLLQTLLGAVGAPHDGQLYTLCVPTKIRRIIVNPFFSSQTRMGDQLAFDATLTDYSPGSIGGDTALFDLDGNCVIQMEGVNVSPLTAPTATDDRLLFSETLWGPLHPDAALPYSKPSLEIHHAAELKEHVVLLYMKDIIEQLTPNDRTALNWHGAKIVSWFDHVLELTRAAKHPICKREWLDNTIDEVVAQLDASTVDMEAVHIIGKNMLPFLRGETTILEQLRRHNHLNQLYKEFTDTTIVSQMASVAEQVVFRYPRMKILEVGAGTGSATGAILDRIDRSYHSYTYTDISPGFFEDARNLFKDHSDRFIYKVLDIEKSPKEQGFVEHSYDMIVAANVLHATRSLQETIARVRTLLKPGGYLLFLEGTNTDVLLAGFIFSGFEGWWVGEKEGRVWGPMETAGTWNRMLKTAGFSGVDTVTPDHEKGLRPFSVLLSQAVDAKIQLLRQPYTSACAVPRHGDLFIIGGATSATSALVTKLEGILAHVFRQIVRSQTLESLEVHNLTSMVTVLNLVDLDQPCFEDINERRLEALKSLVNASQNLLWVTAGPEAENPYHSMSKGFLACMGYENPHSQFQHLNIVDLDAEKASAIATQLLQMADADFDNDYGLSGCVWTTESELRLENGMMKMSRMKNDPSMNKRYMSNRRSIHTHTNLQKSNIRVMKSGDTHELFIETRKSEQDAFRTCIRVSYSTSTALKVEGAGFLHLVIGREEKTQVPVLALSEHHMSVVSTPSHWCWALPNHVPETGGEAAYLGGIAAALLAVNLVSLASPNTAILVHEADNALRSAIAAHASTTGIRPYFSTCKMGQHHPEGSTIFLHEMTSTCVLADLLPADVSVAARFDQGSSNHVFGRLESLLSPIVRQERLGSLTRASSLVVTRCDVHKAAVFFNTALKLALGSTMQGLTVNTVDIQELPSSSASIDHEIQIVDWTRVGEAPVKVQPASSHVILSARKTYLLVGMTGDLGRSVCQWMITRGARHVVLTSRNPKVEQWWIERMERLGAKVVSMSMDVTDKESILNIDRIIRKDLPPIGGVVNGAMILADQLFSKMSLENWQRTIKPKVDGSIILNDLYAGNDLDFFILMGSIAGPLGNRSQSSYAAANTFMSSIIRWRRDRNLVGSIINPGQILNVGYVLNTDSWLVKSLVNSIGCYSMSEQDLHELFAEGILAGHPDSGRNPDIIAGFKSESPTEKPDIIWYRNPKTWHYVVHCMENGTSSTACVPVKLQLESASSHRDVMEIVEAGFIAKIRSKLQLSDEDTVAREVAPVELGVDSLIAVDLRTWFLKETGVDIPILKILGGFSISQIVEEAATKLCICQPAAEG</sequence>
<dbReference type="Gene3D" id="3.40.366.10">
    <property type="entry name" value="Malonyl-Coenzyme A Acyl Carrier Protein, domain 2"/>
    <property type="match status" value="1"/>
</dbReference>
<dbReference type="InterPro" id="IPR036736">
    <property type="entry name" value="ACP-like_sf"/>
</dbReference>
<dbReference type="InterPro" id="IPR018201">
    <property type="entry name" value="Ketoacyl_synth_AS"/>
</dbReference>
<evidence type="ECO:0000259" key="8">
    <source>
        <dbReference type="PROSITE" id="PS52004"/>
    </source>
</evidence>
<dbReference type="InterPro" id="IPR014030">
    <property type="entry name" value="Ketoacyl_synth_N"/>
</dbReference>
<dbReference type="InterPro" id="IPR057326">
    <property type="entry name" value="KR_dom"/>
</dbReference>
<dbReference type="InterPro" id="IPR013217">
    <property type="entry name" value="Methyltransf_12"/>
</dbReference>
<gene>
    <name evidence="10" type="ORF">Egran_04318</name>
</gene>
<dbReference type="GO" id="GO:0032259">
    <property type="term" value="P:methylation"/>
    <property type="evidence" value="ECO:0007669"/>
    <property type="project" value="UniProtKB-KW"/>
</dbReference>
<feature type="region of interest" description="C-terminal hotdog fold" evidence="6">
    <location>
        <begin position="1085"/>
        <end position="1235"/>
    </location>
</feature>
<dbReference type="InterPro" id="IPR014031">
    <property type="entry name" value="Ketoacyl_synth_C"/>
</dbReference>
<dbReference type="InterPro" id="IPR013968">
    <property type="entry name" value="PKS_KR"/>
</dbReference>
<keyword evidence="11" id="KW-1185">Reference proteome</keyword>
<dbReference type="CDD" id="cd00833">
    <property type="entry name" value="PKS"/>
    <property type="match status" value="1"/>
</dbReference>
<protein>
    <submittedName>
        <fullName evidence="10">Uncharacterized protein</fullName>
    </submittedName>
</protein>
<dbReference type="InterPro" id="IPR036291">
    <property type="entry name" value="NAD(P)-bd_dom_sf"/>
</dbReference>
<dbReference type="Pfam" id="PF02801">
    <property type="entry name" value="Ketoacyl-synt_C"/>
    <property type="match status" value="1"/>
</dbReference>
<name>A0A232LV56_9EURO</name>
<dbReference type="InterPro" id="IPR032821">
    <property type="entry name" value="PKS_assoc"/>
</dbReference>
<dbReference type="SMART" id="SM00822">
    <property type="entry name" value="PKS_KR"/>
    <property type="match status" value="1"/>
</dbReference>
<dbReference type="PROSITE" id="PS52019">
    <property type="entry name" value="PKS_MFAS_DH"/>
    <property type="match status" value="1"/>
</dbReference>
<dbReference type="EMBL" id="NPHW01004442">
    <property type="protein sequence ID" value="OXV07918.1"/>
    <property type="molecule type" value="Genomic_DNA"/>
</dbReference>
<reference evidence="10 11" key="1">
    <citation type="journal article" date="2015" name="Environ. Microbiol.">
        <title>Metagenome sequence of Elaphomyces granulatus from sporocarp tissue reveals Ascomycota ectomycorrhizal fingerprints of genome expansion and a Proteobacteria-rich microbiome.</title>
        <authorList>
            <person name="Quandt C.A."/>
            <person name="Kohler A."/>
            <person name="Hesse C.N."/>
            <person name="Sharpton T.J."/>
            <person name="Martin F."/>
            <person name="Spatafora J.W."/>
        </authorList>
    </citation>
    <scope>NUCLEOTIDE SEQUENCE [LARGE SCALE GENOMIC DNA]</scope>
    <source>
        <strain evidence="10 11">OSC145934</strain>
    </source>
</reference>
<dbReference type="SMART" id="SM00827">
    <property type="entry name" value="PKS_AT"/>
    <property type="match status" value="1"/>
</dbReference>
<dbReference type="InterPro" id="IPR029063">
    <property type="entry name" value="SAM-dependent_MTases_sf"/>
</dbReference>
<dbReference type="SUPFAM" id="SSF55048">
    <property type="entry name" value="Probable ACP-binding domain of malonyl-CoA ACP transacylase"/>
    <property type="match status" value="1"/>
</dbReference>
<keyword evidence="5" id="KW-0511">Multifunctional enzyme</keyword>
<dbReference type="Gene3D" id="3.40.50.720">
    <property type="entry name" value="NAD(P)-binding Rossmann-like Domain"/>
    <property type="match status" value="1"/>
</dbReference>
<evidence type="ECO:0000259" key="9">
    <source>
        <dbReference type="PROSITE" id="PS52019"/>
    </source>
</evidence>
<evidence type="ECO:0000256" key="3">
    <source>
        <dbReference type="ARBA" id="ARBA00022603"/>
    </source>
</evidence>
<feature type="domain" description="Carrier" evidence="7">
    <location>
        <begin position="2379"/>
        <end position="2457"/>
    </location>
</feature>
<dbReference type="SUPFAM" id="SSF47336">
    <property type="entry name" value="ACP-like"/>
    <property type="match status" value="1"/>
</dbReference>
<dbReference type="GO" id="GO:0006633">
    <property type="term" value="P:fatty acid biosynthetic process"/>
    <property type="evidence" value="ECO:0007669"/>
    <property type="project" value="InterPro"/>
</dbReference>
<dbReference type="InterPro" id="IPR016039">
    <property type="entry name" value="Thiolase-like"/>
</dbReference>
<dbReference type="PROSITE" id="PS00012">
    <property type="entry name" value="PHOSPHOPANTETHEINE"/>
    <property type="match status" value="1"/>
</dbReference>
<dbReference type="Pfam" id="PF08659">
    <property type="entry name" value="KR"/>
    <property type="match status" value="1"/>
</dbReference>
<dbReference type="GO" id="GO:0004315">
    <property type="term" value="F:3-oxoacyl-[acyl-carrier-protein] synthase activity"/>
    <property type="evidence" value="ECO:0007669"/>
    <property type="project" value="InterPro"/>
</dbReference>
<dbReference type="InterPro" id="IPR049552">
    <property type="entry name" value="PKS_DH_N"/>
</dbReference>
<evidence type="ECO:0000259" key="7">
    <source>
        <dbReference type="PROSITE" id="PS50075"/>
    </source>
</evidence>
<feature type="domain" description="Ketosynthase family 3 (KS3)" evidence="8">
    <location>
        <begin position="4"/>
        <end position="441"/>
    </location>
</feature>
<dbReference type="FunFam" id="3.40.47.10:FF:000019">
    <property type="entry name" value="Polyketide synthase type I"/>
    <property type="match status" value="1"/>
</dbReference>
<dbReference type="Pfam" id="PF00698">
    <property type="entry name" value="Acyl_transf_1"/>
    <property type="match status" value="1"/>
</dbReference>
<feature type="region of interest" description="N-terminal hotdog fold" evidence="6">
    <location>
        <begin position="940"/>
        <end position="1070"/>
    </location>
</feature>
<feature type="domain" description="PKS/mFAS DH" evidence="9">
    <location>
        <begin position="940"/>
        <end position="1235"/>
    </location>
</feature>
<dbReference type="Gene3D" id="3.40.50.150">
    <property type="entry name" value="Vaccinia Virus protein VP39"/>
    <property type="match status" value="1"/>
</dbReference>
<dbReference type="Gene3D" id="3.10.129.110">
    <property type="entry name" value="Polyketide synthase dehydratase"/>
    <property type="match status" value="1"/>
</dbReference>
<dbReference type="PANTHER" id="PTHR43775:SF48">
    <property type="entry name" value="HIGHLY REDUCING POLYKETIDE SYNTHASE SDGA"/>
    <property type="match status" value="1"/>
</dbReference>
<dbReference type="Pfam" id="PF16197">
    <property type="entry name" value="KAsynt_C_assoc"/>
    <property type="match status" value="1"/>
</dbReference>
<keyword evidence="2" id="KW-0597">Phosphoprotein</keyword>
<dbReference type="Pfam" id="PF14765">
    <property type="entry name" value="PS-DH"/>
    <property type="match status" value="1"/>
</dbReference>
<keyword evidence="4" id="KW-0808">Transferase</keyword>
<dbReference type="GO" id="GO:0004312">
    <property type="term" value="F:fatty acid synthase activity"/>
    <property type="evidence" value="ECO:0007669"/>
    <property type="project" value="TreeGrafter"/>
</dbReference>
<evidence type="ECO:0000256" key="6">
    <source>
        <dbReference type="PROSITE-ProRule" id="PRU01363"/>
    </source>
</evidence>
<comment type="caution">
    <text evidence="10">The sequence shown here is derived from an EMBL/GenBank/DDBJ whole genome shotgun (WGS) entry which is preliminary data.</text>
</comment>
<dbReference type="InterPro" id="IPR001227">
    <property type="entry name" value="Ac_transferase_dom_sf"/>
</dbReference>
<dbReference type="Pfam" id="PF00109">
    <property type="entry name" value="ketoacyl-synt"/>
    <property type="match status" value="1"/>
</dbReference>
<dbReference type="SMART" id="SM00823">
    <property type="entry name" value="PKS_PP"/>
    <property type="match status" value="1"/>
</dbReference>
<dbReference type="Pfam" id="PF21089">
    <property type="entry name" value="PKS_DH_N"/>
    <property type="match status" value="1"/>
</dbReference>
<dbReference type="InterPro" id="IPR009081">
    <property type="entry name" value="PP-bd_ACP"/>
</dbReference>
<dbReference type="InterPro" id="IPR042104">
    <property type="entry name" value="PKS_dehydratase_sf"/>
</dbReference>
<dbReference type="SMART" id="SM00826">
    <property type="entry name" value="PKS_DH"/>
    <property type="match status" value="1"/>
</dbReference>
<dbReference type="CDD" id="cd02440">
    <property type="entry name" value="AdoMet_MTases"/>
    <property type="match status" value="1"/>
</dbReference>
<dbReference type="InterPro" id="IPR014043">
    <property type="entry name" value="Acyl_transferase_dom"/>
</dbReference>
<dbReference type="Pfam" id="PF08242">
    <property type="entry name" value="Methyltransf_12"/>
    <property type="match status" value="1"/>
</dbReference>
<keyword evidence="3" id="KW-0489">Methyltransferase</keyword>
<dbReference type="InterPro" id="IPR020806">
    <property type="entry name" value="PKS_PP-bd"/>
</dbReference>
<keyword evidence="1" id="KW-0596">Phosphopantetheine</keyword>
<dbReference type="PANTHER" id="PTHR43775">
    <property type="entry name" value="FATTY ACID SYNTHASE"/>
    <property type="match status" value="1"/>
</dbReference>
<dbReference type="PROSITE" id="PS00606">
    <property type="entry name" value="KS3_1"/>
    <property type="match status" value="1"/>
</dbReference>
<evidence type="ECO:0000313" key="10">
    <source>
        <dbReference type="EMBL" id="OXV07918.1"/>
    </source>
</evidence>
<dbReference type="InterPro" id="IPR006162">
    <property type="entry name" value="Ppantetheine_attach_site"/>
</dbReference>
<dbReference type="InterPro" id="IPR020807">
    <property type="entry name" value="PKS_DH"/>
</dbReference>
<dbReference type="InterPro" id="IPR049900">
    <property type="entry name" value="PKS_mFAS_DH"/>
</dbReference>
<dbReference type="OrthoDB" id="329835at2759"/>
<accession>A0A232LV56</accession>
<evidence type="ECO:0000256" key="2">
    <source>
        <dbReference type="ARBA" id="ARBA00022553"/>
    </source>
</evidence>
<evidence type="ECO:0000313" key="11">
    <source>
        <dbReference type="Proteomes" id="UP000243515"/>
    </source>
</evidence>
<dbReference type="GO" id="GO:0044550">
    <property type="term" value="P:secondary metabolite biosynthetic process"/>
    <property type="evidence" value="ECO:0007669"/>
    <property type="project" value="TreeGrafter"/>
</dbReference>
<dbReference type="InterPro" id="IPR050091">
    <property type="entry name" value="PKS_NRPS_Biosynth_Enz"/>
</dbReference>
<proteinExistence type="predicted"/>
<organism evidence="10 11">
    <name type="scientific">Elaphomyces granulatus</name>
    <dbReference type="NCBI Taxonomy" id="519963"/>
    <lineage>
        <taxon>Eukaryota</taxon>
        <taxon>Fungi</taxon>
        <taxon>Dikarya</taxon>
        <taxon>Ascomycota</taxon>
        <taxon>Pezizomycotina</taxon>
        <taxon>Eurotiomycetes</taxon>
        <taxon>Eurotiomycetidae</taxon>
        <taxon>Eurotiales</taxon>
        <taxon>Elaphomycetaceae</taxon>
        <taxon>Elaphomyces</taxon>
    </lineage>
</organism>
<dbReference type="PROSITE" id="PS52004">
    <property type="entry name" value="KS3_2"/>
    <property type="match status" value="1"/>
</dbReference>
<dbReference type="InterPro" id="IPR049551">
    <property type="entry name" value="PKS_DH_C"/>
</dbReference>
<dbReference type="InterPro" id="IPR020841">
    <property type="entry name" value="PKS_Beta-ketoAc_synthase_dom"/>
</dbReference>
<evidence type="ECO:0000256" key="5">
    <source>
        <dbReference type="ARBA" id="ARBA00023268"/>
    </source>
</evidence>